<evidence type="ECO:0000313" key="2">
    <source>
        <dbReference type="EMBL" id="CAA0104322.1"/>
    </source>
</evidence>
<sequence length="105" mass="12131">MIESIDTLRTERHRLRRHLELLEQDPTHPLDFAVEHAHTTPVLVLREGQALRSAHSDVRLDYALMRRIILMALREKIAGLDQRLEGRDAGDLPMERAQFGDQTEA</sequence>
<feature type="compositionally biased region" description="Basic and acidic residues" evidence="1">
    <location>
        <begin position="84"/>
        <end position="94"/>
    </location>
</feature>
<proteinExistence type="predicted"/>
<evidence type="ECO:0000256" key="1">
    <source>
        <dbReference type="SAM" id="MobiDB-lite"/>
    </source>
</evidence>
<evidence type="ECO:0000313" key="3">
    <source>
        <dbReference type="Proteomes" id="UP000433050"/>
    </source>
</evidence>
<protein>
    <submittedName>
        <fullName evidence="2">Uncharacterized protein</fullName>
    </submittedName>
</protein>
<organism evidence="2 3">
    <name type="scientific">Starkeya nomas</name>
    <dbReference type="NCBI Taxonomy" id="2666134"/>
    <lineage>
        <taxon>Bacteria</taxon>
        <taxon>Pseudomonadati</taxon>
        <taxon>Pseudomonadota</taxon>
        <taxon>Alphaproteobacteria</taxon>
        <taxon>Hyphomicrobiales</taxon>
        <taxon>Xanthobacteraceae</taxon>
        <taxon>Starkeya</taxon>
    </lineage>
</organism>
<accession>A0A5S9PJ95</accession>
<gene>
    <name evidence="2" type="ORF">STARVERO_03116</name>
</gene>
<dbReference type="AlphaFoldDB" id="A0A5S9PJ95"/>
<dbReference type="EMBL" id="CACSAS010000001">
    <property type="protein sequence ID" value="CAA0104322.1"/>
    <property type="molecule type" value="Genomic_DNA"/>
</dbReference>
<dbReference type="RefSeq" id="WP_159599880.1">
    <property type="nucleotide sequence ID" value="NZ_CACSAS010000001.1"/>
</dbReference>
<dbReference type="Proteomes" id="UP000433050">
    <property type="component" value="Unassembled WGS sequence"/>
</dbReference>
<name>A0A5S9PJ95_9HYPH</name>
<feature type="region of interest" description="Disordered" evidence="1">
    <location>
        <begin position="84"/>
        <end position="105"/>
    </location>
</feature>
<keyword evidence="3" id="KW-1185">Reference proteome</keyword>
<reference evidence="2 3" key="1">
    <citation type="submission" date="2019-12" db="EMBL/GenBank/DDBJ databases">
        <authorList>
            <person name="Reyes-Prieto M."/>
        </authorList>
    </citation>
    <scope>NUCLEOTIDE SEQUENCE [LARGE SCALE GENOMIC DNA]</scope>
    <source>
        <strain evidence="2">HF14-78462</strain>
    </source>
</reference>